<dbReference type="Gene3D" id="2.60.40.10">
    <property type="entry name" value="Immunoglobulins"/>
    <property type="match status" value="1"/>
</dbReference>
<sequence length="557" mass="58190">MASKSTVVSFPESTSQSRSQKITIPNLKRVVSVTVNTGKVSHTVNGSEVTLNVTEGSYTRYTTSSTPNTKTVSDTRTSSTDSFQSTISYNDGTYSGTLSKSGGSTPYVVSGSPSGQKSVTDSRSSWYDLGGSCSGAQSGALSALPSSISYSDGEGYSGTLQRTGASAGSCQLLNNEGGGERTYGASATGTYSGTVSKPDTRKYNYSQSYSGTVYGPSSVSYTYYYAYTVTVTYEDNFGQTLTLTAPVSGVKLSVGNTYVVTGTTLDTDPGDIISVYVRVNKGTNYRIAQGSVDGVNPLAFSKTLTFTGGALKDGTTAVSGLLDEGTTHLLEVWSEDNKGGTSIIAERTFTVILNRPPTLTHSFVANNDNLSDDSPITINGTVSDPDGQAVTMKYRMNGGADVPISISNGAWTITVTPKQMVTGTNSLVITAADSLGATTVLTFSLTRSVTKTRLKTAHARYKLSPQSTTAKEVLAWLQHETGDLIVDGALSIVAAGVAESYKAMTKTSAPVITGIVEKEFIGTYAAQGAQLHLKFTLTCNDVNSTASATNLSGAIKA</sequence>
<dbReference type="Proteomes" id="UP000240419">
    <property type="component" value="Unassembled WGS sequence"/>
</dbReference>
<name>A0A2P7V3P9_9BACL</name>
<protein>
    <submittedName>
        <fullName evidence="2">Uncharacterized protein</fullName>
    </submittedName>
</protein>
<dbReference type="AlphaFoldDB" id="A0A2P7V3P9"/>
<evidence type="ECO:0000313" key="2">
    <source>
        <dbReference type="EMBL" id="PSJ93833.1"/>
    </source>
</evidence>
<reference evidence="2 3" key="1">
    <citation type="submission" date="2018-03" db="EMBL/GenBank/DDBJ databases">
        <title>Brevisbacillus phylogenomics.</title>
        <authorList>
            <person name="Dunlap C."/>
        </authorList>
    </citation>
    <scope>NUCLEOTIDE SEQUENCE [LARGE SCALE GENOMIC DNA]</scope>
    <source>
        <strain evidence="2 3">NRRL NRS-1210</strain>
    </source>
</reference>
<feature type="region of interest" description="Disordered" evidence="1">
    <location>
        <begin position="62"/>
        <end position="123"/>
    </location>
</feature>
<dbReference type="EMBL" id="PXZM01000026">
    <property type="protein sequence ID" value="PSJ93833.1"/>
    <property type="molecule type" value="Genomic_DNA"/>
</dbReference>
<proteinExistence type="predicted"/>
<feature type="compositionally biased region" description="Low complexity" evidence="1">
    <location>
        <begin position="69"/>
        <end position="86"/>
    </location>
</feature>
<feature type="compositionally biased region" description="Polar residues" evidence="1">
    <location>
        <begin position="111"/>
        <end position="123"/>
    </location>
</feature>
<feature type="region of interest" description="Disordered" evidence="1">
    <location>
        <begin position="1"/>
        <end position="21"/>
    </location>
</feature>
<evidence type="ECO:0000256" key="1">
    <source>
        <dbReference type="SAM" id="MobiDB-lite"/>
    </source>
</evidence>
<gene>
    <name evidence="2" type="ORF">C7R93_16760</name>
</gene>
<organism evidence="2 3">
    <name type="scientific">Brevibacillus fortis</name>
    <dbReference type="NCBI Taxonomy" id="2126352"/>
    <lineage>
        <taxon>Bacteria</taxon>
        <taxon>Bacillati</taxon>
        <taxon>Bacillota</taxon>
        <taxon>Bacilli</taxon>
        <taxon>Bacillales</taxon>
        <taxon>Paenibacillaceae</taxon>
        <taxon>Brevibacillus</taxon>
    </lineage>
</organism>
<feature type="compositionally biased region" description="Polar residues" evidence="1">
    <location>
        <begin position="87"/>
        <end position="104"/>
    </location>
</feature>
<comment type="caution">
    <text evidence="2">The sequence shown here is derived from an EMBL/GenBank/DDBJ whole genome shotgun (WGS) entry which is preliminary data.</text>
</comment>
<keyword evidence="3" id="KW-1185">Reference proteome</keyword>
<evidence type="ECO:0000313" key="3">
    <source>
        <dbReference type="Proteomes" id="UP000240419"/>
    </source>
</evidence>
<dbReference type="InterPro" id="IPR013783">
    <property type="entry name" value="Ig-like_fold"/>
</dbReference>
<dbReference type="OrthoDB" id="7820733at2"/>
<dbReference type="RefSeq" id="WP_106839890.1">
    <property type="nucleotide sequence ID" value="NZ_JBCNIW010000053.1"/>
</dbReference>
<accession>A0A2P7V3P9</accession>